<organism evidence="2 3">
    <name type="scientific">Candidatus Borkfalkia ceftriaxoniphila</name>
    <dbReference type="NCBI Taxonomy" id="2508949"/>
    <lineage>
        <taxon>Bacteria</taxon>
        <taxon>Bacillati</taxon>
        <taxon>Bacillota</taxon>
        <taxon>Clostridia</taxon>
        <taxon>Christensenellales</taxon>
        <taxon>Christensenellaceae</taxon>
        <taxon>Candidatus Borkfalkia</taxon>
    </lineage>
</organism>
<sequence length="159" mass="17572">MDEIDDGTYYEVVFKKITKYEWLAAALLAVIFAVGTALAIMNYKPAKGTLTLDNYEDFVNIKGSDYISNATQTEFNAYFSVSVQIPYGVKYEIENFSVTVLVSAVGGVTAETITLSGHLKTDSRFSEDCTIHVKKDPNASNVIPAEITIQSIEGDYYHV</sequence>
<evidence type="ECO:0000256" key="1">
    <source>
        <dbReference type="SAM" id="Phobius"/>
    </source>
</evidence>
<accession>A0A4Q2KCQ7</accession>
<protein>
    <submittedName>
        <fullName evidence="2">Uncharacterized protein</fullName>
    </submittedName>
</protein>
<dbReference type="RefSeq" id="WP_129226048.1">
    <property type="nucleotide sequence ID" value="NZ_SDOZ01000002.1"/>
</dbReference>
<gene>
    <name evidence="2" type="ORF">ESZ91_08280</name>
</gene>
<reference evidence="2 3" key="1">
    <citation type="journal article" date="2019" name="Gut">
        <title>Antibiotics-induced monodominance of a novel gut bacterial order.</title>
        <authorList>
            <person name="Hildebrand F."/>
            <person name="Moitinho-Silva L."/>
            <person name="Blasche S."/>
            <person name="Jahn M.T."/>
            <person name="Gossmann T.I."/>
            <person name="Heuerta-Cepas J."/>
            <person name="Hercog R."/>
            <person name="Luetge M."/>
            <person name="Bahram M."/>
            <person name="Pryszlak A."/>
            <person name="Alves R.J."/>
            <person name="Waszak S.M."/>
            <person name="Zhu A."/>
            <person name="Ye L."/>
            <person name="Costea P.I."/>
            <person name="Aalvink S."/>
            <person name="Belzer C."/>
            <person name="Forslund S.K."/>
            <person name="Sunagawa S."/>
            <person name="Hentschel U."/>
            <person name="Merten C."/>
            <person name="Patil K.R."/>
            <person name="Benes V."/>
            <person name="Bork P."/>
        </authorList>
    </citation>
    <scope>NUCLEOTIDE SEQUENCE [LARGE SCALE GENOMIC DNA]</scope>
    <source>
        <strain evidence="2 3">HDS1380</strain>
    </source>
</reference>
<evidence type="ECO:0000313" key="2">
    <source>
        <dbReference type="EMBL" id="RXZ62378.1"/>
    </source>
</evidence>
<keyword evidence="1" id="KW-0812">Transmembrane</keyword>
<name>A0A4Q2KCQ7_9FIRM</name>
<keyword evidence="1" id="KW-0472">Membrane</keyword>
<keyword evidence="3" id="KW-1185">Reference proteome</keyword>
<keyword evidence="1" id="KW-1133">Transmembrane helix</keyword>
<feature type="transmembrane region" description="Helical" evidence="1">
    <location>
        <begin position="20"/>
        <end position="40"/>
    </location>
</feature>
<proteinExistence type="predicted"/>
<dbReference type="EMBL" id="SDOZ01000002">
    <property type="protein sequence ID" value="RXZ62378.1"/>
    <property type="molecule type" value="Genomic_DNA"/>
</dbReference>
<dbReference type="Proteomes" id="UP000291269">
    <property type="component" value="Unassembled WGS sequence"/>
</dbReference>
<evidence type="ECO:0000313" key="3">
    <source>
        <dbReference type="Proteomes" id="UP000291269"/>
    </source>
</evidence>
<dbReference type="AlphaFoldDB" id="A0A4Q2KCQ7"/>
<comment type="caution">
    <text evidence="2">The sequence shown here is derived from an EMBL/GenBank/DDBJ whole genome shotgun (WGS) entry which is preliminary data.</text>
</comment>